<dbReference type="Pfam" id="PF13513">
    <property type="entry name" value="HEAT_EZ"/>
    <property type="match status" value="1"/>
</dbReference>
<sequence length="923" mass="101307">MSWQPQPDGLMDVLGMLRDSSSPDSNVQKAVAKRLHELRHIPDFLAYLSHVLVYGTQEAVSHRAVAGLLLKNAVLQRSGPALTDADAIAMNYVKSAVLVGLSESEIMVRQTAGTVVMTLLANEETGAWPEALDTLSKGMASQDGNVVEGVFNTFQKISEDCPQRLDMTVGGANLLDHLVPEFIKFTGHSNPKVQLYALETLQSLSALQTPAVTANIDAYLQALFARASDQSADIRRSVCAALGLILSHRPDKLVPEMKNVVDYISYCTKDDDETVALEACEFWLTFAEDPSLKDQLLPYIGQIAPLLLNGMVYSEVDLLYLDNDEDDEAVPDKESDIKPRNYGGKTHGAHETNDPSSSAGGASKSREAADRALDDEEDDDDDDFDDDDDEGAAEWNIRKCSAAALDVMAVSFGNTLLEILLPYLKDRLFHEDWRLRESGILALGAIAEGCIDGLEPHLPQLVPWLIGALKDKKALVRSITCWTLSRYSSWVVAVSATDKTQFFIPAMEGLLQMVLDVNKRVQEAGCSAFATLEEEAGGELVPFLEPILRNLTYAFTKYQQKNLLILYDALGTLADSVMGALGTPQYLEILMPPLINKWMSLADSDPDLVPLLECLSSVTLASGKAFQPYAQPVYQRCLTIIAHSLQQWDAFTADPDNVEEPDRTFIVVALDLLSGLAQGLADQMPALIESAQPPLLQLIAVCLNHFEPPVRQSAHALLGDMAMTCFPLLRPYVPELMPAIIEQITPEPMPDCISVCNNAAWAAGEIAIQYRDDATAIEPFVDDLIRRLIPILLNPKSPKSLSENAAVTIGRLGLVATARVAPHLGTFAQAWCTALWEIKDNDEKDSAFRGFCMLVGANPAGLETSFIWFCNAVCKWQHPSRELDTMFRSILQAFKQQLGAGWDAQVAAFPPIIGERLRERYDV</sequence>
<reference evidence="7 8" key="1">
    <citation type="submission" date="2023-08" db="EMBL/GenBank/DDBJ databases">
        <title>Annotated Genome Sequence of Vanrija albida AlHP1.</title>
        <authorList>
            <person name="Herzog R."/>
        </authorList>
    </citation>
    <scope>NUCLEOTIDE SEQUENCE [LARGE SCALE GENOMIC DNA]</scope>
    <source>
        <strain evidence="7 8">AlHP1</strain>
    </source>
</reference>
<evidence type="ECO:0000256" key="4">
    <source>
        <dbReference type="ARBA" id="ARBA00022737"/>
    </source>
</evidence>
<evidence type="ECO:0000313" key="8">
    <source>
        <dbReference type="Proteomes" id="UP001565368"/>
    </source>
</evidence>
<dbReference type="Proteomes" id="UP001565368">
    <property type="component" value="Unassembled WGS sequence"/>
</dbReference>
<dbReference type="Gene3D" id="1.25.10.10">
    <property type="entry name" value="Leucine-rich Repeat Variant"/>
    <property type="match status" value="2"/>
</dbReference>
<gene>
    <name evidence="7" type="ORF">Q8F55_005083</name>
</gene>
<dbReference type="InterPro" id="IPR016024">
    <property type="entry name" value="ARM-type_fold"/>
</dbReference>
<comment type="caution">
    <text evidence="7">The sequence shown here is derived from an EMBL/GenBank/DDBJ whole genome shotgun (WGS) entry which is preliminary data.</text>
</comment>
<name>A0ABR3Q1E4_9TREE</name>
<accession>A0ABR3Q1E4</accession>
<feature type="region of interest" description="Disordered" evidence="6">
    <location>
        <begin position="327"/>
        <end position="390"/>
    </location>
</feature>
<evidence type="ECO:0008006" key="9">
    <source>
        <dbReference type="Google" id="ProtNLM"/>
    </source>
</evidence>
<keyword evidence="8" id="KW-1185">Reference proteome</keyword>
<keyword evidence="2" id="KW-0813">Transport</keyword>
<dbReference type="PANTHER" id="PTHR10527">
    <property type="entry name" value="IMPORTIN BETA"/>
    <property type="match status" value="1"/>
</dbReference>
<feature type="compositionally biased region" description="Acidic residues" evidence="6">
    <location>
        <begin position="373"/>
        <end position="390"/>
    </location>
</feature>
<evidence type="ECO:0000256" key="6">
    <source>
        <dbReference type="SAM" id="MobiDB-lite"/>
    </source>
</evidence>
<comment type="subcellular location">
    <subcellularLocation>
        <location evidence="1">Cytoplasm</location>
    </subcellularLocation>
</comment>
<keyword evidence="3" id="KW-0963">Cytoplasm</keyword>
<dbReference type="InterPro" id="IPR011989">
    <property type="entry name" value="ARM-like"/>
</dbReference>
<organism evidence="7 8">
    <name type="scientific">Vanrija albida</name>
    <dbReference type="NCBI Taxonomy" id="181172"/>
    <lineage>
        <taxon>Eukaryota</taxon>
        <taxon>Fungi</taxon>
        <taxon>Dikarya</taxon>
        <taxon>Basidiomycota</taxon>
        <taxon>Agaricomycotina</taxon>
        <taxon>Tremellomycetes</taxon>
        <taxon>Trichosporonales</taxon>
        <taxon>Trichosporonaceae</taxon>
        <taxon>Vanrija</taxon>
    </lineage>
</organism>
<evidence type="ECO:0000256" key="3">
    <source>
        <dbReference type="ARBA" id="ARBA00022490"/>
    </source>
</evidence>
<proteinExistence type="predicted"/>
<dbReference type="RefSeq" id="XP_069208221.1">
    <property type="nucleotide sequence ID" value="XM_069353579.1"/>
</dbReference>
<protein>
    <recommendedName>
        <fullName evidence="9">Importin N-terminal domain-containing protein</fullName>
    </recommendedName>
</protein>
<dbReference type="GeneID" id="95986126"/>
<evidence type="ECO:0000313" key="7">
    <source>
        <dbReference type="EMBL" id="KAL1408277.1"/>
    </source>
</evidence>
<dbReference type="InterPro" id="IPR040122">
    <property type="entry name" value="Importin_beta"/>
</dbReference>
<evidence type="ECO:0000256" key="1">
    <source>
        <dbReference type="ARBA" id="ARBA00004496"/>
    </source>
</evidence>
<feature type="compositionally biased region" description="Basic and acidic residues" evidence="6">
    <location>
        <begin position="330"/>
        <end position="339"/>
    </location>
</feature>
<dbReference type="EMBL" id="JBBXJM010000004">
    <property type="protein sequence ID" value="KAL1408277.1"/>
    <property type="molecule type" value="Genomic_DNA"/>
</dbReference>
<evidence type="ECO:0000256" key="5">
    <source>
        <dbReference type="ARBA" id="ARBA00022927"/>
    </source>
</evidence>
<evidence type="ECO:0000256" key="2">
    <source>
        <dbReference type="ARBA" id="ARBA00022448"/>
    </source>
</evidence>
<dbReference type="SUPFAM" id="SSF48371">
    <property type="entry name" value="ARM repeat"/>
    <property type="match status" value="1"/>
</dbReference>
<keyword evidence="5" id="KW-0653">Protein transport</keyword>
<keyword evidence="4" id="KW-0677">Repeat</keyword>